<name>A0A0F9D8M5_9ZZZZ</name>
<sequence length="109" mass="13003">MDTLERREQAKTNMEKATRAHTEHGKEYAKYEREYRMLLAKTILKLEGEGYKVTLITYLAEGNIEVASAKERRNIEHTLVKSAENAIVNYRKVMEQYHEDYKLDYQYHD</sequence>
<accession>A0A0F9D8M5</accession>
<comment type="caution">
    <text evidence="2">The sequence shown here is derived from an EMBL/GenBank/DDBJ whole genome shotgun (WGS) entry which is preliminary data.</text>
</comment>
<proteinExistence type="predicted"/>
<evidence type="ECO:0000256" key="1">
    <source>
        <dbReference type="SAM" id="MobiDB-lite"/>
    </source>
</evidence>
<protein>
    <submittedName>
        <fullName evidence="2">Uncharacterized protein</fullName>
    </submittedName>
</protein>
<dbReference type="AlphaFoldDB" id="A0A0F9D8M5"/>
<reference evidence="2" key="1">
    <citation type="journal article" date="2015" name="Nature">
        <title>Complex archaea that bridge the gap between prokaryotes and eukaryotes.</title>
        <authorList>
            <person name="Spang A."/>
            <person name="Saw J.H."/>
            <person name="Jorgensen S.L."/>
            <person name="Zaremba-Niedzwiedzka K."/>
            <person name="Martijn J."/>
            <person name="Lind A.E."/>
            <person name="van Eijk R."/>
            <person name="Schleper C."/>
            <person name="Guy L."/>
            <person name="Ettema T.J."/>
        </authorList>
    </citation>
    <scope>NUCLEOTIDE SEQUENCE</scope>
</reference>
<feature type="region of interest" description="Disordered" evidence="1">
    <location>
        <begin position="1"/>
        <end position="25"/>
    </location>
</feature>
<evidence type="ECO:0000313" key="2">
    <source>
        <dbReference type="EMBL" id="KKL08438.1"/>
    </source>
</evidence>
<organism evidence="2">
    <name type="scientific">marine sediment metagenome</name>
    <dbReference type="NCBI Taxonomy" id="412755"/>
    <lineage>
        <taxon>unclassified sequences</taxon>
        <taxon>metagenomes</taxon>
        <taxon>ecological metagenomes</taxon>
    </lineage>
</organism>
<gene>
    <name evidence="2" type="ORF">LCGC14_2575860</name>
</gene>
<dbReference type="EMBL" id="LAZR01042877">
    <property type="protein sequence ID" value="KKL08438.1"/>
    <property type="molecule type" value="Genomic_DNA"/>
</dbReference>